<protein>
    <submittedName>
        <fullName evidence="1">Uncharacterized protein</fullName>
    </submittedName>
</protein>
<dbReference type="Proteomes" id="UP000663722">
    <property type="component" value="Chromosome"/>
</dbReference>
<accession>A0A975GNC8</accession>
<name>A0A975GNC8_9BACT</name>
<organism evidence="1 2">
    <name type="scientific">Desulfonema magnum</name>
    <dbReference type="NCBI Taxonomy" id="45655"/>
    <lineage>
        <taxon>Bacteria</taxon>
        <taxon>Pseudomonadati</taxon>
        <taxon>Thermodesulfobacteriota</taxon>
        <taxon>Desulfobacteria</taxon>
        <taxon>Desulfobacterales</taxon>
        <taxon>Desulfococcaceae</taxon>
        <taxon>Desulfonema</taxon>
    </lineage>
</organism>
<dbReference type="AlphaFoldDB" id="A0A975GNC8"/>
<evidence type="ECO:0000313" key="1">
    <source>
        <dbReference type="EMBL" id="QTA87627.1"/>
    </source>
</evidence>
<evidence type="ECO:0000313" key="2">
    <source>
        <dbReference type="Proteomes" id="UP000663722"/>
    </source>
</evidence>
<sequence>MFCSQITRQMENHRACGGYSGHSSAATRENCVSRTGIENLRVYHLAEEKADVARGRPIKGTAWLTRLLVSR</sequence>
<gene>
    <name evidence="1" type="ORF">dnm_036600</name>
</gene>
<keyword evidence="2" id="KW-1185">Reference proteome</keyword>
<dbReference type="KEGG" id="dmm:dnm_036600"/>
<proteinExistence type="predicted"/>
<reference evidence="1" key="1">
    <citation type="journal article" date="2021" name="Microb. Physiol.">
        <title>Proteogenomic Insights into the Physiology of Marine, Sulfate-Reducing, Filamentous Desulfonema limicola and Desulfonema magnum.</title>
        <authorList>
            <person name="Schnaars V."/>
            <person name="Wohlbrand L."/>
            <person name="Scheve S."/>
            <person name="Hinrichs C."/>
            <person name="Reinhardt R."/>
            <person name="Rabus R."/>
        </authorList>
    </citation>
    <scope>NUCLEOTIDE SEQUENCE</scope>
    <source>
        <strain evidence="1">4be13</strain>
    </source>
</reference>
<dbReference type="EMBL" id="CP061800">
    <property type="protein sequence ID" value="QTA87627.1"/>
    <property type="molecule type" value="Genomic_DNA"/>
</dbReference>